<name>A0A2T0MKU8_9ACTN</name>
<dbReference type="OrthoDB" id="3530950at2"/>
<evidence type="ECO:0000313" key="3">
    <source>
        <dbReference type="Proteomes" id="UP000238312"/>
    </source>
</evidence>
<dbReference type="EMBL" id="PVNG01000024">
    <property type="protein sequence ID" value="PRX58218.1"/>
    <property type="molecule type" value="Genomic_DNA"/>
</dbReference>
<evidence type="ECO:0000313" key="2">
    <source>
        <dbReference type="EMBL" id="PRX58218.1"/>
    </source>
</evidence>
<organism evidence="2 3">
    <name type="scientific">Nonomuraea fuscirosea</name>
    <dbReference type="NCBI Taxonomy" id="1291556"/>
    <lineage>
        <taxon>Bacteria</taxon>
        <taxon>Bacillati</taxon>
        <taxon>Actinomycetota</taxon>
        <taxon>Actinomycetes</taxon>
        <taxon>Streptosporangiales</taxon>
        <taxon>Streptosporangiaceae</taxon>
        <taxon>Nonomuraea</taxon>
    </lineage>
</organism>
<evidence type="ECO:0008006" key="4">
    <source>
        <dbReference type="Google" id="ProtNLM"/>
    </source>
</evidence>
<dbReference type="AlphaFoldDB" id="A0A2T0MKU8"/>
<dbReference type="RefSeq" id="WP_106249793.1">
    <property type="nucleotide sequence ID" value="NZ_JBFAIB010000021.1"/>
</dbReference>
<protein>
    <recommendedName>
        <fullName evidence="4">Lipoprotein</fullName>
    </recommendedName>
</protein>
<reference evidence="2 3" key="1">
    <citation type="submission" date="2018-03" db="EMBL/GenBank/DDBJ databases">
        <title>Genomic Encyclopedia of Type Strains, Phase III (KMG-III): the genomes of soil and plant-associated and newly described type strains.</title>
        <authorList>
            <person name="Whitman W."/>
        </authorList>
    </citation>
    <scope>NUCLEOTIDE SEQUENCE [LARGE SCALE GENOMIC DNA]</scope>
    <source>
        <strain evidence="2 3">CGMCC 4.7104</strain>
    </source>
</reference>
<dbReference type="Proteomes" id="UP000238312">
    <property type="component" value="Unassembled WGS sequence"/>
</dbReference>
<keyword evidence="1" id="KW-0732">Signal</keyword>
<accession>A0A2T0MKU8</accession>
<feature type="signal peptide" evidence="1">
    <location>
        <begin position="1"/>
        <end position="20"/>
    </location>
</feature>
<keyword evidence="3" id="KW-1185">Reference proteome</keyword>
<sequence>MRARCVAVVACVLVSASCSAGPSLGDAVAELRKDTRTLETDDVFKNPLKKLTILERPDKDVPCGEGRFKRVMRATADYERAAGQTTDAYLNLAQSLMEDTLALPRFGYTVTSDPGQRDKPAARVIRGVKDEAGVTMTVDVRPDPPTWSIRAETGCFAS</sequence>
<comment type="caution">
    <text evidence="2">The sequence shown here is derived from an EMBL/GenBank/DDBJ whole genome shotgun (WGS) entry which is preliminary data.</text>
</comment>
<gene>
    <name evidence="2" type="ORF">B0I32_124206</name>
</gene>
<evidence type="ECO:0000256" key="1">
    <source>
        <dbReference type="SAM" id="SignalP"/>
    </source>
</evidence>
<feature type="chain" id="PRO_5039355137" description="Lipoprotein" evidence="1">
    <location>
        <begin position="21"/>
        <end position="158"/>
    </location>
</feature>
<dbReference type="PROSITE" id="PS51257">
    <property type="entry name" value="PROKAR_LIPOPROTEIN"/>
    <property type="match status" value="1"/>
</dbReference>
<proteinExistence type="predicted"/>